<dbReference type="PROSITE" id="PS51257">
    <property type="entry name" value="PROKAR_LIPOPROTEIN"/>
    <property type="match status" value="1"/>
</dbReference>
<dbReference type="GO" id="GO:0005576">
    <property type="term" value="C:extracellular region"/>
    <property type="evidence" value="ECO:0007669"/>
    <property type="project" value="InterPro"/>
</dbReference>
<keyword evidence="3" id="KW-0378">Hydrolase</keyword>
<keyword evidence="3" id="KW-0645">Protease</keyword>
<evidence type="ECO:0000313" key="3">
    <source>
        <dbReference type="EMBL" id="PZO78350.1"/>
    </source>
</evidence>
<feature type="signal peptide" evidence="1">
    <location>
        <begin position="1"/>
        <end position="20"/>
    </location>
</feature>
<dbReference type="Proteomes" id="UP000248614">
    <property type="component" value="Unassembled WGS sequence"/>
</dbReference>
<dbReference type="PRINTS" id="PR00837">
    <property type="entry name" value="V5TPXLIKE"/>
</dbReference>
<sequence length="190" mass="20610">MGAMRAIQMLMAAMALGACAALPEHAPERVVEPRAFEGTAPRGPALLRQAMEAGHRAARAGAGLPPLAWDPALARDAQGYADMLATTRRFEHSPQPRGVPEQGENLWTGTRGAYRYAEMAGHWVAEKRDYVPGILPAVSRTGQFGDVGHYTQIMWRTTERFGCAEASSAKDDYVVCRYVPAGNIPGQRAF</sequence>
<dbReference type="EMBL" id="QFNF01000012">
    <property type="protein sequence ID" value="PZO78350.1"/>
    <property type="molecule type" value="Genomic_DNA"/>
</dbReference>
<accession>A0A2W4Z7M8</accession>
<dbReference type="SUPFAM" id="SSF55797">
    <property type="entry name" value="PR-1-like"/>
    <property type="match status" value="1"/>
</dbReference>
<dbReference type="InterPro" id="IPR018244">
    <property type="entry name" value="Allrgn_V5/Tpx1_CS"/>
</dbReference>
<dbReference type="PROSITE" id="PS01010">
    <property type="entry name" value="CRISP_2"/>
    <property type="match status" value="1"/>
</dbReference>
<evidence type="ECO:0000256" key="1">
    <source>
        <dbReference type="SAM" id="SignalP"/>
    </source>
</evidence>
<evidence type="ECO:0000259" key="2">
    <source>
        <dbReference type="SMART" id="SM00198"/>
    </source>
</evidence>
<dbReference type="InterPro" id="IPR014044">
    <property type="entry name" value="CAP_dom"/>
</dbReference>
<dbReference type="InterPro" id="IPR035940">
    <property type="entry name" value="CAP_sf"/>
</dbReference>
<dbReference type="InterPro" id="IPR002413">
    <property type="entry name" value="V5_allergen-like"/>
</dbReference>
<organism evidence="3 4">
    <name type="scientific">Sphingomonas hengshuiensis</name>
    <dbReference type="NCBI Taxonomy" id="1609977"/>
    <lineage>
        <taxon>Bacteria</taxon>
        <taxon>Pseudomonadati</taxon>
        <taxon>Pseudomonadota</taxon>
        <taxon>Alphaproteobacteria</taxon>
        <taxon>Sphingomonadales</taxon>
        <taxon>Sphingomonadaceae</taxon>
        <taxon>Sphingomonas</taxon>
    </lineage>
</organism>
<protein>
    <submittedName>
        <fullName evidence="3">Serine protease</fullName>
    </submittedName>
</protein>
<feature type="chain" id="PRO_5015844283" evidence="1">
    <location>
        <begin position="21"/>
        <end position="190"/>
    </location>
</feature>
<feature type="domain" description="SCP" evidence="2">
    <location>
        <begin position="46"/>
        <end position="186"/>
    </location>
</feature>
<dbReference type="GO" id="GO:0006508">
    <property type="term" value="P:proteolysis"/>
    <property type="evidence" value="ECO:0007669"/>
    <property type="project" value="UniProtKB-KW"/>
</dbReference>
<dbReference type="InterPro" id="IPR001283">
    <property type="entry name" value="CRISP-related"/>
</dbReference>
<dbReference type="Gene3D" id="3.40.33.10">
    <property type="entry name" value="CAP"/>
    <property type="match status" value="1"/>
</dbReference>
<dbReference type="AlphaFoldDB" id="A0A2W4Z7M8"/>
<reference evidence="3 4" key="1">
    <citation type="submission" date="2017-08" db="EMBL/GenBank/DDBJ databases">
        <title>Infants hospitalized years apart are colonized by the same room-sourced microbial strains.</title>
        <authorList>
            <person name="Brooks B."/>
            <person name="Olm M.R."/>
            <person name="Firek B.A."/>
            <person name="Baker R."/>
            <person name="Thomas B.C."/>
            <person name="Morowitz M.J."/>
            <person name="Banfield J.F."/>
        </authorList>
    </citation>
    <scope>NUCLEOTIDE SEQUENCE [LARGE SCALE GENOMIC DNA]</scope>
    <source>
        <strain evidence="3">S2_018_000_R3_110</strain>
    </source>
</reference>
<dbReference type="Pfam" id="PF00188">
    <property type="entry name" value="CAP"/>
    <property type="match status" value="1"/>
</dbReference>
<name>A0A2W4Z7M8_9SPHN</name>
<comment type="caution">
    <text evidence="3">The sequence shown here is derived from an EMBL/GenBank/DDBJ whole genome shotgun (WGS) entry which is preliminary data.</text>
</comment>
<gene>
    <name evidence="3" type="ORF">DI632_06760</name>
</gene>
<dbReference type="PANTHER" id="PTHR10334">
    <property type="entry name" value="CYSTEINE-RICH SECRETORY PROTEIN-RELATED"/>
    <property type="match status" value="1"/>
</dbReference>
<dbReference type="SMART" id="SM00198">
    <property type="entry name" value="SCP"/>
    <property type="match status" value="1"/>
</dbReference>
<proteinExistence type="predicted"/>
<evidence type="ECO:0000313" key="4">
    <source>
        <dbReference type="Proteomes" id="UP000248614"/>
    </source>
</evidence>
<dbReference type="PRINTS" id="PR00838">
    <property type="entry name" value="V5ALLERGEN"/>
</dbReference>
<dbReference type="GO" id="GO:0008233">
    <property type="term" value="F:peptidase activity"/>
    <property type="evidence" value="ECO:0007669"/>
    <property type="project" value="UniProtKB-KW"/>
</dbReference>
<keyword evidence="1" id="KW-0732">Signal</keyword>
<dbReference type="PROSITE" id="PS01009">
    <property type="entry name" value="CRISP_1"/>
    <property type="match status" value="1"/>
</dbReference>